<evidence type="ECO:0000313" key="8">
    <source>
        <dbReference type="EMBL" id="TGZ80648.1"/>
    </source>
</evidence>
<dbReference type="Gene3D" id="3.60.15.10">
    <property type="entry name" value="Ribonuclease Z/Hydroxyacylglutathione hydrolase-like"/>
    <property type="match status" value="1"/>
</dbReference>
<dbReference type="InterPro" id="IPR001279">
    <property type="entry name" value="Metallo-B-lactamas"/>
</dbReference>
<evidence type="ECO:0000259" key="7">
    <source>
        <dbReference type="SMART" id="SM00849"/>
    </source>
</evidence>
<protein>
    <submittedName>
        <fullName evidence="8">DRMBL-domain-containing protein</fullName>
    </submittedName>
</protein>
<dbReference type="Pfam" id="PF07522">
    <property type="entry name" value="DRMBL"/>
    <property type="match status" value="1"/>
</dbReference>
<feature type="domain" description="Metallo-beta-lactamase" evidence="7">
    <location>
        <begin position="113"/>
        <end position="274"/>
    </location>
</feature>
<dbReference type="InParanoid" id="A0A4S2MVL3"/>
<comment type="similarity">
    <text evidence="2">Belongs to the DNA repair metallo-beta-lactamase (DRMBL) family.</text>
</comment>
<feature type="region of interest" description="Disordered" evidence="6">
    <location>
        <begin position="35"/>
        <end position="76"/>
    </location>
</feature>
<dbReference type="AlphaFoldDB" id="A0A4S2MVL3"/>
<keyword evidence="3" id="KW-0227">DNA damage</keyword>
<dbReference type="PANTHER" id="PTHR23240:SF6">
    <property type="entry name" value="DNA CROSS-LINK REPAIR 1A PROTEIN"/>
    <property type="match status" value="1"/>
</dbReference>
<sequence>MCPICGVELSNLSPADRNAHVNGCLDTETSTLPPATVLVPSTAPPPTQGSSGKSGWFTKSPGLKTNTPLDSTPSSKPVSAFAKLMSTNAEAQAWASTAKEQAEQHGMRASERTCPFYKILFNGPITVDAFRYGAVPGCKAYFLSHFHSDHYVGLTSKWDHGPIYCSPVTANLVRLRLKVDPKWVHELPWEDWFDIPDAPGIRVNGIDANHCPGSMLFLFEKNSNGKKTTRVLHCGDFRACPEHLTHPLLRPPNKIDTIYLDTTYLNPKYAFPSQSSVITACGDLCTKLNSTSPSSLTNRPSKPRLLILVGTYSIGKERICLGLAQSLNTLIYAPASKLPTLHALNLPSLTALLTPDPALAQVHMIPLQQLDTPSLSEYLSRHPTFTHIVGFRPSGWSYKPPTSRAKEPRVEDVLWGREWRSRYSVEEMVPVKGATERARVYAVPYSEHSSFRELTMLMCGLEVGKVVPTVNVGSEKSRSAMRRWIEKWERQRGRKMFVVGEDGGVW</sequence>
<dbReference type="InterPro" id="IPR036866">
    <property type="entry name" value="RibonucZ/Hydroxyglut_hydro"/>
</dbReference>
<evidence type="ECO:0000256" key="1">
    <source>
        <dbReference type="ARBA" id="ARBA00004123"/>
    </source>
</evidence>
<evidence type="ECO:0000256" key="6">
    <source>
        <dbReference type="SAM" id="MobiDB-lite"/>
    </source>
</evidence>
<dbReference type="STRING" id="341454.A0A4S2MVL3"/>
<dbReference type="GO" id="GO:0036297">
    <property type="term" value="P:interstrand cross-link repair"/>
    <property type="evidence" value="ECO:0007669"/>
    <property type="project" value="TreeGrafter"/>
</dbReference>
<dbReference type="SUPFAM" id="SSF56281">
    <property type="entry name" value="Metallo-hydrolase/oxidoreductase"/>
    <property type="match status" value="1"/>
</dbReference>
<accession>A0A4S2MVL3</accession>
<evidence type="ECO:0000256" key="5">
    <source>
        <dbReference type="ARBA" id="ARBA00023242"/>
    </source>
</evidence>
<proteinExistence type="inferred from homology"/>
<dbReference type="PANTHER" id="PTHR23240">
    <property type="entry name" value="DNA CROSS-LINK REPAIR PROTEIN PSO2/SNM1-RELATED"/>
    <property type="match status" value="1"/>
</dbReference>
<organism evidence="8 9">
    <name type="scientific">Ascodesmis nigricans</name>
    <dbReference type="NCBI Taxonomy" id="341454"/>
    <lineage>
        <taxon>Eukaryota</taxon>
        <taxon>Fungi</taxon>
        <taxon>Dikarya</taxon>
        <taxon>Ascomycota</taxon>
        <taxon>Pezizomycotina</taxon>
        <taxon>Pezizomycetes</taxon>
        <taxon>Pezizales</taxon>
        <taxon>Ascodesmidaceae</taxon>
        <taxon>Ascodesmis</taxon>
    </lineage>
</organism>
<dbReference type="EMBL" id="ML220123">
    <property type="protein sequence ID" value="TGZ80648.1"/>
    <property type="molecule type" value="Genomic_DNA"/>
</dbReference>
<dbReference type="FunCoup" id="A0A4S2MVL3">
    <property type="interactions" value="203"/>
</dbReference>
<dbReference type="Proteomes" id="UP000298138">
    <property type="component" value="Unassembled WGS sequence"/>
</dbReference>
<evidence type="ECO:0000313" key="9">
    <source>
        <dbReference type="Proteomes" id="UP000298138"/>
    </source>
</evidence>
<name>A0A4S2MVL3_9PEZI</name>
<gene>
    <name evidence="8" type="ORF">EX30DRAFT_307225</name>
</gene>
<dbReference type="GO" id="GO:0006303">
    <property type="term" value="P:double-strand break repair via nonhomologous end joining"/>
    <property type="evidence" value="ECO:0007669"/>
    <property type="project" value="TreeGrafter"/>
</dbReference>
<dbReference type="InterPro" id="IPR011084">
    <property type="entry name" value="DRMBL"/>
</dbReference>
<keyword evidence="4" id="KW-0234">DNA repair</keyword>
<dbReference type="GO" id="GO:0003684">
    <property type="term" value="F:damaged DNA binding"/>
    <property type="evidence" value="ECO:0007669"/>
    <property type="project" value="TreeGrafter"/>
</dbReference>
<dbReference type="Gene3D" id="3.40.50.12650">
    <property type="match status" value="1"/>
</dbReference>
<dbReference type="GO" id="GO:0005634">
    <property type="term" value="C:nucleus"/>
    <property type="evidence" value="ECO:0007669"/>
    <property type="project" value="UniProtKB-SubCell"/>
</dbReference>
<keyword evidence="5" id="KW-0539">Nucleus</keyword>
<reference evidence="8 9" key="1">
    <citation type="submission" date="2019-04" db="EMBL/GenBank/DDBJ databases">
        <title>Comparative genomics and transcriptomics to analyze fruiting body development in filamentous ascomycetes.</title>
        <authorList>
            <consortium name="DOE Joint Genome Institute"/>
            <person name="Lutkenhaus R."/>
            <person name="Traeger S."/>
            <person name="Breuer J."/>
            <person name="Kuo A."/>
            <person name="Lipzen A."/>
            <person name="Pangilinan J."/>
            <person name="Dilworth D."/>
            <person name="Sandor L."/>
            <person name="Poggeler S."/>
            <person name="Barry K."/>
            <person name="Grigoriev I.V."/>
            <person name="Nowrousian M."/>
        </authorList>
    </citation>
    <scope>NUCLEOTIDE SEQUENCE [LARGE SCALE GENOMIC DNA]</scope>
    <source>
        <strain evidence="8 9">CBS 389.68</strain>
    </source>
</reference>
<dbReference type="GO" id="GO:0035312">
    <property type="term" value="F:5'-3' DNA exonuclease activity"/>
    <property type="evidence" value="ECO:0007669"/>
    <property type="project" value="TreeGrafter"/>
</dbReference>
<evidence type="ECO:0000256" key="4">
    <source>
        <dbReference type="ARBA" id="ARBA00023204"/>
    </source>
</evidence>
<evidence type="ECO:0000256" key="3">
    <source>
        <dbReference type="ARBA" id="ARBA00022763"/>
    </source>
</evidence>
<keyword evidence="9" id="KW-1185">Reference proteome</keyword>
<dbReference type="CDD" id="cd16273">
    <property type="entry name" value="SNM1A-1C-like_MBL-fold"/>
    <property type="match status" value="1"/>
</dbReference>
<comment type="subcellular location">
    <subcellularLocation>
        <location evidence="1">Nucleus</location>
    </subcellularLocation>
</comment>
<evidence type="ECO:0000256" key="2">
    <source>
        <dbReference type="ARBA" id="ARBA00010304"/>
    </source>
</evidence>
<feature type="compositionally biased region" description="Polar residues" evidence="6">
    <location>
        <begin position="63"/>
        <end position="76"/>
    </location>
</feature>
<dbReference type="OrthoDB" id="262529at2759"/>
<dbReference type="SMART" id="SM00849">
    <property type="entry name" value="Lactamase_B"/>
    <property type="match status" value="1"/>
</dbReference>